<dbReference type="SUPFAM" id="SSF56601">
    <property type="entry name" value="beta-lactamase/transpeptidase-like"/>
    <property type="match status" value="1"/>
</dbReference>
<accession>A0A9D1KQZ3</accession>
<reference evidence="2" key="2">
    <citation type="journal article" date="2021" name="PeerJ">
        <title>Extensive microbial diversity within the chicken gut microbiome revealed by metagenomics and culture.</title>
        <authorList>
            <person name="Gilroy R."/>
            <person name="Ravi A."/>
            <person name="Getino M."/>
            <person name="Pursley I."/>
            <person name="Horton D.L."/>
            <person name="Alikhan N.F."/>
            <person name="Baker D."/>
            <person name="Gharbi K."/>
            <person name="Hall N."/>
            <person name="Watson M."/>
            <person name="Adriaenssens E.M."/>
            <person name="Foster-Nyarko E."/>
            <person name="Jarju S."/>
            <person name="Secka A."/>
            <person name="Antonio M."/>
            <person name="Oren A."/>
            <person name="Chaudhuri R.R."/>
            <person name="La Ragione R."/>
            <person name="Hildebrand F."/>
            <person name="Pallen M.J."/>
        </authorList>
    </citation>
    <scope>NUCLEOTIDE SEQUENCE</scope>
    <source>
        <strain evidence="2">ChiBcec7-5410</strain>
    </source>
</reference>
<comment type="caution">
    <text evidence="2">The sequence shown here is derived from an EMBL/GenBank/DDBJ whole genome shotgun (WGS) entry which is preliminary data.</text>
</comment>
<dbReference type="Proteomes" id="UP000824160">
    <property type="component" value="Unassembled WGS sequence"/>
</dbReference>
<dbReference type="Pfam" id="PF00144">
    <property type="entry name" value="Beta-lactamase"/>
    <property type="match status" value="1"/>
</dbReference>
<reference evidence="2" key="1">
    <citation type="submission" date="2020-10" db="EMBL/GenBank/DDBJ databases">
        <authorList>
            <person name="Gilroy R."/>
        </authorList>
    </citation>
    <scope>NUCLEOTIDE SEQUENCE</scope>
    <source>
        <strain evidence="2">ChiBcec7-5410</strain>
    </source>
</reference>
<protein>
    <submittedName>
        <fullName evidence="2">Serine hydrolase</fullName>
    </submittedName>
</protein>
<proteinExistence type="predicted"/>
<evidence type="ECO:0000313" key="3">
    <source>
        <dbReference type="Proteomes" id="UP000824160"/>
    </source>
</evidence>
<evidence type="ECO:0000313" key="2">
    <source>
        <dbReference type="EMBL" id="HIT93774.1"/>
    </source>
</evidence>
<gene>
    <name evidence="2" type="ORF">IAC43_01160</name>
</gene>
<dbReference type="InterPro" id="IPR001466">
    <property type="entry name" value="Beta-lactam-related"/>
</dbReference>
<dbReference type="Gene3D" id="3.40.710.10">
    <property type="entry name" value="DD-peptidase/beta-lactamase superfamily"/>
    <property type="match status" value="1"/>
</dbReference>
<dbReference type="PANTHER" id="PTHR43283:SF7">
    <property type="entry name" value="BETA-LACTAMASE-RELATED DOMAIN-CONTAINING PROTEIN"/>
    <property type="match status" value="1"/>
</dbReference>
<dbReference type="EMBL" id="DVLW01000031">
    <property type="protein sequence ID" value="HIT93774.1"/>
    <property type="molecule type" value="Genomic_DNA"/>
</dbReference>
<sequence length="285" mass="32192">MYQDLTEEIVRRGLKVYGIEIFEGGKVAFKRQFAPDVRYPIYSAVKSFTSTAAGLAVQEGKLSVEDCLGTLLPGRYLEGLPEEVKTAVDRLPLRRLLTMSVPEFPFRPEGEDWLWWALRCGAGYDSPEVFSYSNVPAYLVGVAVAEAVGEHLIDYLTPRLFEPLGIDKPEISNDPQGRFYGATGMKLTVHELSLLGQLYLQDGVFNGHRLLTEEWVRMATSCQITGKDGGYGYFFWVDADSFSISGKWGQKCLVYPDKGRMVTWMGDLPERSGEMLRLVREWMEK</sequence>
<dbReference type="AlphaFoldDB" id="A0A9D1KQZ3"/>
<feature type="domain" description="Beta-lactamase-related" evidence="1">
    <location>
        <begin position="22"/>
        <end position="265"/>
    </location>
</feature>
<name>A0A9D1KQZ3_9FIRM</name>
<dbReference type="GO" id="GO:0016787">
    <property type="term" value="F:hydrolase activity"/>
    <property type="evidence" value="ECO:0007669"/>
    <property type="project" value="UniProtKB-KW"/>
</dbReference>
<dbReference type="InterPro" id="IPR050789">
    <property type="entry name" value="Diverse_Enzym_Activities"/>
</dbReference>
<dbReference type="PANTHER" id="PTHR43283">
    <property type="entry name" value="BETA-LACTAMASE-RELATED"/>
    <property type="match status" value="1"/>
</dbReference>
<evidence type="ECO:0000259" key="1">
    <source>
        <dbReference type="Pfam" id="PF00144"/>
    </source>
</evidence>
<dbReference type="InterPro" id="IPR012338">
    <property type="entry name" value="Beta-lactam/transpept-like"/>
</dbReference>
<keyword evidence="2" id="KW-0378">Hydrolase</keyword>
<organism evidence="2 3">
    <name type="scientific">Candidatus Faecivivens stercoripullorum</name>
    <dbReference type="NCBI Taxonomy" id="2840805"/>
    <lineage>
        <taxon>Bacteria</taxon>
        <taxon>Bacillati</taxon>
        <taxon>Bacillota</taxon>
        <taxon>Clostridia</taxon>
        <taxon>Eubacteriales</taxon>
        <taxon>Oscillospiraceae</taxon>
        <taxon>Oscillospiraceae incertae sedis</taxon>
        <taxon>Candidatus Faecivivens</taxon>
    </lineage>
</organism>